<dbReference type="SMART" id="SM00320">
    <property type="entry name" value="WD40"/>
    <property type="match status" value="7"/>
</dbReference>
<dbReference type="PROSITE" id="PS50082">
    <property type="entry name" value="WD_REPEATS_2"/>
    <property type="match status" value="4"/>
</dbReference>
<evidence type="ECO:0000313" key="7">
    <source>
        <dbReference type="Proteomes" id="UP001470230"/>
    </source>
</evidence>
<feature type="compositionally biased region" description="Basic and acidic residues" evidence="5">
    <location>
        <begin position="425"/>
        <end position="466"/>
    </location>
</feature>
<organism evidence="6 7">
    <name type="scientific">Tritrichomonas musculus</name>
    <dbReference type="NCBI Taxonomy" id="1915356"/>
    <lineage>
        <taxon>Eukaryota</taxon>
        <taxon>Metamonada</taxon>
        <taxon>Parabasalia</taxon>
        <taxon>Tritrichomonadida</taxon>
        <taxon>Tritrichomonadidae</taxon>
        <taxon>Tritrichomonas</taxon>
    </lineage>
</organism>
<dbReference type="PRINTS" id="PR00320">
    <property type="entry name" value="GPROTEINBRPT"/>
</dbReference>
<name>A0ABR2IY69_9EUKA</name>
<dbReference type="Gene3D" id="2.130.10.10">
    <property type="entry name" value="YVTN repeat-like/Quinoprotein amine dehydrogenase"/>
    <property type="match status" value="3"/>
</dbReference>
<dbReference type="CDD" id="cd00200">
    <property type="entry name" value="WD40"/>
    <property type="match status" value="1"/>
</dbReference>
<evidence type="ECO:0000256" key="4">
    <source>
        <dbReference type="SAM" id="Coils"/>
    </source>
</evidence>
<evidence type="ECO:0000256" key="1">
    <source>
        <dbReference type="ARBA" id="ARBA00022574"/>
    </source>
</evidence>
<sequence length="577" mass="64794">MALLSKQDLRTLFDQLTTEYEYLSNNRMKLEADCKKLQEYIEDQITQIKTINDDFEKLRQEYIQRGQSSAKSFNEISSSFRGLGNTPMNDQNSTYMQQNQSFQQQQLLQQQGNSNSISNSSGQISTQNQEIRSQYGNGQYISEQPPLQDQQLQEEQTEQDWELIPLVSADQITNPVLISLFAEIVDTSVICSTAFSPDGTCLAIGSDQTLRVYNIEKDRFLMQKTIEESNGESSNNHVRTIAWTSDGKTIICGSEDSKIRSFDLDLTAKDENNAGKLTHCFPTGNGDVFQLQISKDDSFLAAATSDGCLTIYSMNSTEENNNDNEFAKYKVLSVLTREIDPSKTVAATSLSISDDGKLIAVGYTDSYVAIWDIETNSIICEQECHTRDVYAIKFIPNGRLVTASLDSTIKIWDLEIDEKVIQNEVPSKSEQKVENKSEEKETESKKENEKETENTEQKEDENKNDEAENDINDEEKETSSIIQKVGTLKLWREVKGHTDFVLSLAVDPSGTWLLSGSKDLTARLTNLNEGVMMYCIKGHKDSIITVSFSPSGKMFCTGSGDNAVKMWSINPEEDADA</sequence>
<accession>A0ABR2IY69</accession>
<feature type="region of interest" description="Disordered" evidence="5">
    <location>
        <begin position="425"/>
        <end position="478"/>
    </location>
</feature>
<feature type="compositionally biased region" description="Low complexity" evidence="5">
    <location>
        <begin position="97"/>
        <end position="128"/>
    </location>
</feature>
<comment type="caution">
    <text evidence="6">The sequence shown here is derived from an EMBL/GenBank/DDBJ whole genome shotgun (WGS) entry which is preliminary data.</text>
</comment>
<keyword evidence="1 3" id="KW-0853">WD repeat</keyword>
<feature type="compositionally biased region" description="Acidic residues" evidence="5">
    <location>
        <begin position="467"/>
        <end position="476"/>
    </location>
</feature>
<proteinExistence type="predicted"/>
<dbReference type="Proteomes" id="UP001470230">
    <property type="component" value="Unassembled WGS sequence"/>
</dbReference>
<feature type="repeat" description="WD" evidence="3">
    <location>
        <begin position="494"/>
        <end position="535"/>
    </location>
</feature>
<feature type="repeat" description="WD" evidence="3">
    <location>
        <begin position="536"/>
        <end position="577"/>
    </location>
</feature>
<evidence type="ECO:0000256" key="3">
    <source>
        <dbReference type="PROSITE-ProRule" id="PRU00221"/>
    </source>
</evidence>
<dbReference type="PROSITE" id="PS00678">
    <property type="entry name" value="WD_REPEATS_1"/>
    <property type="match status" value="1"/>
</dbReference>
<dbReference type="Pfam" id="PF00400">
    <property type="entry name" value="WD40"/>
    <property type="match status" value="7"/>
</dbReference>
<dbReference type="InterPro" id="IPR050505">
    <property type="entry name" value="WDR55/POC1"/>
</dbReference>
<dbReference type="PROSITE" id="PS50294">
    <property type="entry name" value="WD_REPEATS_REGION"/>
    <property type="match status" value="2"/>
</dbReference>
<dbReference type="SUPFAM" id="SSF50978">
    <property type="entry name" value="WD40 repeat-like"/>
    <property type="match status" value="1"/>
</dbReference>
<dbReference type="InterPro" id="IPR019775">
    <property type="entry name" value="WD40_repeat_CS"/>
</dbReference>
<evidence type="ECO:0008006" key="8">
    <source>
        <dbReference type="Google" id="ProtNLM"/>
    </source>
</evidence>
<feature type="repeat" description="WD" evidence="3">
    <location>
        <begin position="348"/>
        <end position="381"/>
    </location>
</feature>
<dbReference type="InterPro" id="IPR020472">
    <property type="entry name" value="WD40_PAC1"/>
</dbReference>
<gene>
    <name evidence="6" type="ORF">M9Y10_008041</name>
</gene>
<feature type="compositionally biased region" description="Polar residues" evidence="5">
    <location>
        <begin position="77"/>
        <end position="96"/>
    </location>
</feature>
<dbReference type="InterPro" id="IPR015943">
    <property type="entry name" value="WD40/YVTN_repeat-like_dom_sf"/>
</dbReference>
<reference evidence="6 7" key="1">
    <citation type="submission" date="2024-04" db="EMBL/GenBank/DDBJ databases">
        <title>Tritrichomonas musculus Genome.</title>
        <authorList>
            <person name="Alves-Ferreira E."/>
            <person name="Grigg M."/>
            <person name="Lorenzi H."/>
            <person name="Galac M."/>
        </authorList>
    </citation>
    <scope>NUCLEOTIDE SEQUENCE [LARGE SCALE GENOMIC DNA]</scope>
    <source>
        <strain evidence="6 7">EAF2021</strain>
    </source>
</reference>
<dbReference type="PANTHER" id="PTHR44019:SF8">
    <property type="entry name" value="POC1 CENTRIOLAR PROTEIN HOMOLOG"/>
    <property type="match status" value="1"/>
</dbReference>
<dbReference type="EMBL" id="JAPFFF010000014">
    <property type="protein sequence ID" value="KAK8870164.1"/>
    <property type="molecule type" value="Genomic_DNA"/>
</dbReference>
<feature type="coiled-coil region" evidence="4">
    <location>
        <begin position="13"/>
        <end position="61"/>
    </location>
</feature>
<dbReference type="InterPro" id="IPR001680">
    <property type="entry name" value="WD40_rpt"/>
</dbReference>
<keyword evidence="7" id="KW-1185">Reference proteome</keyword>
<keyword evidence="2" id="KW-0677">Repeat</keyword>
<feature type="repeat" description="WD" evidence="3">
    <location>
        <begin position="382"/>
        <end position="422"/>
    </location>
</feature>
<keyword evidence="4" id="KW-0175">Coiled coil</keyword>
<dbReference type="PANTHER" id="PTHR44019">
    <property type="entry name" value="WD REPEAT-CONTAINING PROTEIN 55"/>
    <property type="match status" value="1"/>
</dbReference>
<evidence type="ECO:0000313" key="6">
    <source>
        <dbReference type="EMBL" id="KAK8870164.1"/>
    </source>
</evidence>
<evidence type="ECO:0000256" key="2">
    <source>
        <dbReference type="ARBA" id="ARBA00022737"/>
    </source>
</evidence>
<dbReference type="InterPro" id="IPR036322">
    <property type="entry name" value="WD40_repeat_dom_sf"/>
</dbReference>
<feature type="region of interest" description="Disordered" evidence="5">
    <location>
        <begin position="77"/>
        <end position="128"/>
    </location>
</feature>
<protein>
    <recommendedName>
        <fullName evidence="8">Transcriptional repressor tup12-related protein</fullName>
    </recommendedName>
</protein>
<evidence type="ECO:0000256" key="5">
    <source>
        <dbReference type="SAM" id="MobiDB-lite"/>
    </source>
</evidence>